<sequence>MTTTNGGVKDAPRTIRATVDELKTTFYDTPNLQATLEALHQDGFVVLKSIVDVNHADQINSYMSKEADELVKNRTKLFKQGVNSNILQAPPLLHEEYLHNDVFWSHAHTSGADRIPVTSESKLANAKLVFKKGDVMLRDLRTWHAGMPNEGEDYRIMTALGYQAQWYPNHTPVPNYLLAEEIFFMKHGRQPLETY</sequence>
<dbReference type="AlphaFoldDB" id="A0A5N6JUK1"/>
<proteinExistence type="predicted"/>
<evidence type="ECO:0000313" key="1">
    <source>
        <dbReference type="EMBL" id="KAB8291530.1"/>
    </source>
</evidence>
<evidence type="ECO:0000313" key="2">
    <source>
        <dbReference type="Proteomes" id="UP000326757"/>
    </source>
</evidence>
<evidence type="ECO:0008006" key="3">
    <source>
        <dbReference type="Google" id="ProtNLM"/>
    </source>
</evidence>
<dbReference type="InterPro" id="IPR051961">
    <property type="entry name" value="Fungal_Metabolite_Diox"/>
</dbReference>
<name>A0A5N6JUK1_MONLA</name>
<dbReference type="Proteomes" id="UP000326757">
    <property type="component" value="Unassembled WGS sequence"/>
</dbReference>
<dbReference type="OrthoDB" id="407832at2759"/>
<dbReference type="PANTHER" id="PTHR37563">
    <property type="entry name" value="PHYTANOYL-COA DIOXYGENASE FAMILY PROTEIN (AFU_ORTHOLOGUE AFUA_2G03330)"/>
    <property type="match status" value="1"/>
</dbReference>
<dbReference type="SUPFAM" id="SSF51197">
    <property type="entry name" value="Clavaminate synthase-like"/>
    <property type="match status" value="1"/>
</dbReference>
<dbReference type="PANTHER" id="PTHR37563:SF2">
    <property type="entry name" value="PHYTANOYL-COA DIOXYGENASE FAMILY PROTEIN (AFU_ORTHOLOGUE AFUA_2G03330)"/>
    <property type="match status" value="1"/>
</dbReference>
<dbReference type="EMBL" id="VIGI01000014">
    <property type="protein sequence ID" value="KAB8291530.1"/>
    <property type="molecule type" value="Genomic_DNA"/>
</dbReference>
<protein>
    <recommendedName>
        <fullName evidence="3">Phytanoyl-CoA dioxygenase</fullName>
    </recommendedName>
</protein>
<reference evidence="1 2" key="1">
    <citation type="submission" date="2019-06" db="EMBL/GenBank/DDBJ databases">
        <title>Genome Sequence of the Brown Rot Fungal Pathogen Monilinia laxa.</title>
        <authorList>
            <person name="De Miccolis Angelini R.M."/>
            <person name="Landi L."/>
            <person name="Abate D."/>
            <person name="Pollastro S."/>
            <person name="Romanazzi G."/>
            <person name="Faretra F."/>
        </authorList>
    </citation>
    <scope>NUCLEOTIDE SEQUENCE [LARGE SCALE GENOMIC DNA]</scope>
    <source>
        <strain evidence="1 2">Mlax316</strain>
    </source>
</reference>
<gene>
    <name evidence="1" type="ORF">EYC80_006332</name>
</gene>
<keyword evidence="2" id="KW-1185">Reference proteome</keyword>
<accession>A0A5N6JUK1</accession>
<comment type="caution">
    <text evidence="1">The sequence shown here is derived from an EMBL/GenBank/DDBJ whole genome shotgun (WGS) entry which is preliminary data.</text>
</comment>
<organism evidence="1 2">
    <name type="scientific">Monilinia laxa</name>
    <name type="common">Brown rot fungus</name>
    <name type="synonym">Sclerotinia laxa</name>
    <dbReference type="NCBI Taxonomy" id="61186"/>
    <lineage>
        <taxon>Eukaryota</taxon>
        <taxon>Fungi</taxon>
        <taxon>Dikarya</taxon>
        <taxon>Ascomycota</taxon>
        <taxon>Pezizomycotina</taxon>
        <taxon>Leotiomycetes</taxon>
        <taxon>Helotiales</taxon>
        <taxon>Sclerotiniaceae</taxon>
        <taxon>Monilinia</taxon>
    </lineage>
</organism>
<dbReference type="Gene3D" id="2.60.120.620">
    <property type="entry name" value="q2cbj1_9rhob like domain"/>
    <property type="match status" value="1"/>
</dbReference>